<dbReference type="RefSeq" id="WP_133641322.1">
    <property type="nucleotide sequence ID" value="NZ_SNZV01000007.1"/>
</dbReference>
<protein>
    <submittedName>
        <fullName evidence="7">RNA polymerase sigma-70 factor (ECF subfamily)</fullName>
    </submittedName>
</protein>
<dbReference type="InterPro" id="IPR007627">
    <property type="entry name" value="RNA_pol_sigma70_r2"/>
</dbReference>
<dbReference type="OrthoDB" id="799938at2"/>
<dbReference type="InterPro" id="IPR013325">
    <property type="entry name" value="RNA_pol_sigma_r2"/>
</dbReference>
<dbReference type="GO" id="GO:0003677">
    <property type="term" value="F:DNA binding"/>
    <property type="evidence" value="ECO:0007669"/>
    <property type="project" value="InterPro"/>
</dbReference>
<dbReference type="SUPFAM" id="SSF88659">
    <property type="entry name" value="Sigma3 and sigma4 domains of RNA polymerase sigma factors"/>
    <property type="match status" value="1"/>
</dbReference>
<reference evidence="7 8" key="1">
    <citation type="submission" date="2019-03" db="EMBL/GenBank/DDBJ databases">
        <title>Genomic Encyclopedia of Type Strains, Phase III (KMG-III): the genomes of soil and plant-associated and newly described type strains.</title>
        <authorList>
            <person name="Whitman W."/>
        </authorList>
    </citation>
    <scope>NUCLEOTIDE SEQUENCE [LARGE SCALE GENOMIC DNA]</scope>
    <source>
        <strain evidence="7 8">CGMCC 1.12801</strain>
    </source>
</reference>
<evidence type="ECO:0000256" key="3">
    <source>
        <dbReference type="ARBA" id="ARBA00023082"/>
    </source>
</evidence>
<keyword evidence="3" id="KW-0731">Sigma factor</keyword>
<dbReference type="InterPro" id="IPR013249">
    <property type="entry name" value="RNA_pol_sigma70_r4_t2"/>
</dbReference>
<accession>A0A4R7CXN7</accession>
<proteinExistence type="inferred from homology"/>
<dbReference type="GO" id="GO:0016987">
    <property type="term" value="F:sigma factor activity"/>
    <property type="evidence" value="ECO:0007669"/>
    <property type="project" value="UniProtKB-KW"/>
</dbReference>
<dbReference type="InterPro" id="IPR013324">
    <property type="entry name" value="RNA_pol_sigma_r3/r4-like"/>
</dbReference>
<name>A0A4R7CXN7_9SPHI</name>
<feature type="domain" description="RNA polymerase sigma-70 region 2" evidence="5">
    <location>
        <begin position="28"/>
        <end position="95"/>
    </location>
</feature>
<comment type="caution">
    <text evidence="7">The sequence shown here is derived from an EMBL/GenBank/DDBJ whole genome shotgun (WGS) entry which is preliminary data.</text>
</comment>
<evidence type="ECO:0000259" key="6">
    <source>
        <dbReference type="Pfam" id="PF08281"/>
    </source>
</evidence>
<dbReference type="GO" id="GO:0006352">
    <property type="term" value="P:DNA-templated transcription initiation"/>
    <property type="evidence" value="ECO:0007669"/>
    <property type="project" value="InterPro"/>
</dbReference>
<sequence>MQNLSNDTSTIELYESIRQGDEQAFQALYSLYVNRVAHEVGRTIAMKEQTMEVVHDTFLTLWHSRATICSILNMEAYLVTIARRLSLNALKQTVRRTAIERKFALDHESELQQLPAEHDEELHYNWLNKAIDRLPPQQKRVYQLSRHDRKKYVEIAEEMQISRESVKKYLQIASDSIQKYLINNRDSIVSIFFIFLPLQYPLF</sequence>
<dbReference type="Proteomes" id="UP000294752">
    <property type="component" value="Unassembled WGS sequence"/>
</dbReference>
<evidence type="ECO:0000256" key="2">
    <source>
        <dbReference type="ARBA" id="ARBA00023015"/>
    </source>
</evidence>
<dbReference type="AlphaFoldDB" id="A0A4R7CXN7"/>
<dbReference type="Pfam" id="PF04542">
    <property type="entry name" value="Sigma70_r2"/>
    <property type="match status" value="1"/>
</dbReference>
<dbReference type="Pfam" id="PF08281">
    <property type="entry name" value="Sigma70_r4_2"/>
    <property type="match status" value="1"/>
</dbReference>
<dbReference type="SUPFAM" id="SSF88946">
    <property type="entry name" value="Sigma2 domain of RNA polymerase sigma factors"/>
    <property type="match status" value="1"/>
</dbReference>
<dbReference type="Gene3D" id="1.10.1740.10">
    <property type="match status" value="1"/>
</dbReference>
<dbReference type="NCBIfam" id="TIGR02937">
    <property type="entry name" value="sigma70-ECF"/>
    <property type="match status" value="1"/>
</dbReference>
<feature type="domain" description="RNA polymerase sigma factor 70 region 4 type 2" evidence="6">
    <location>
        <begin position="126"/>
        <end position="171"/>
    </location>
</feature>
<dbReference type="EMBL" id="SNZV01000007">
    <property type="protein sequence ID" value="TDS11874.1"/>
    <property type="molecule type" value="Genomic_DNA"/>
</dbReference>
<dbReference type="InterPro" id="IPR036388">
    <property type="entry name" value="WH-like_DNA-bd_sf"/>
</dbReference>
<dbReference type="InterPro" id="IPR039425">
    <property type="entry name" value="RNA_pol_sigma-70-like"/>
</dbReference>
<organism evidence="7 8">
    <name type="scientific">Sphingobacterium paludis</name>
    <dbReference type="NCBI Taxonomy" id="1476465"/>
    <lineage>
        <taxon>Bacteria</taxon>
        <taxon>Pseudomonadati</taxon>
        <taxon>Bacteroidota</taxon>
        <taxon>Sphingobacteriia</taxon>
        <taxon>Sphingobacteriales</taxon>
        <taxon>Sphingobacteriaceae</taxon>
        <taxon>Sphingobacterium</taxon>
    </lineage>
</organism>
<keyword evidence="4" id="KW-0804">Transcription</keyword>
<dbReference type="Gene3D" id="1.10.10.10">
    <property type="entry name" value="Winged helix-like DNA-binding domain superfamily/Winged helix DNA-binding domain"/>
    <property type="match status" value="1"/>
</dbReference>
<evidence type="ECO:0000256" key="4">
    <source>
        <dbReference type="ARBA" id="ARBA00023163"/>
    </source>
</evidence>
<dbReference type="InterPro" id="IPR014284">
    <property type="entry name" value="RNA_pol_sigma-70_dom"/>
</dbReference>
<comment type="similarity">
    <text evidence="1">Belongs to the sigma-70 factor family. ECF subfamily.</text>
</comment>
<evidence type="ECO:0000256" key="1">
    <source>
        <dbReference type="ARBA" id="ARBA00010641"/>
    </source>
</evidence>
<keyword evidence="8" id="KW-1185">Reference proteome</keyword>
<dbReference type="PANTHER" id="PTHR43133">
    <property type="entry name" value="RNA POLYMERASE ECF-TYPE SIGMA FACTO"/>
    <property type="match status" value="1"/>
</dbReference>
<gene>
    <name evidence="7" type="ORF">B0I21_107226</name>
</gene>
<evidence type="ECO:0000313" key="8">
    <source>
        <dbReference type="Proteomes" id="UP000294752"/>
    </source>
</evidence>
<evidence type="ECO:0000259" key="5">
    <source>
        <dbReference type="Pfam" id="PF04542"/>
    </source>
</evidence>
<dbReference type="PANTHER" id="PTHR43133:SF46">
    <property type="entry name" value="RNA POLYMERASE SIGMA-70 FACTOR ECF SUBFAMILY"/>
    <property type="match status" value="1"/>
</dbReference>
<keyword evidence="2" id="KW-0805">Transcription regulation</keyword>
<evidence type="ECO:0000313" key="7">
    <source>
        <dbReference type="EMBL" id="TDS11874.1"/>
    </source>
</evidence>